<keyword evidence="3" id="KW-1185">Reference proteome</keyword>
<dbReference type="InterPro" id="IPR010147">
    <property type="entry name" value="CRISPR-assoc_prot_CasD"/>
</dbReference>
<dbReference type="InterPro" id="IPR021124">
    <property type="entry name" value="CRISPR-assoc_prot_Cas5"/>
</dbReference>
<accession>C6HV96</accession>
<evidence type="ECO:0000313" key="3">
    <source>
        <dbReference type="Proteomes" id="UP000009374"/>
    </source>
</evidence>
<dbReference type="Pfam" id="PF09704">
    <property type="entry name" value="Cas_Cas5d"/>
    <property type="match status" value="1"/>
</dbReference>
<protein>
    <submittedName>
        <fullName evidence="2">CRISPR-associated protein, Cas5</fullName>
    </submittedName>
</protein>
<gene>
    <name evidence="2" type="ORF">UBAL3_78920060</name>
</gene>
<dbReference type="GO" id="GO:0051607">
    <property type="term" value="P:defense response to virus"/>
    <property type="evidence" value="ECO:0007669"/>
    <property type="project" value="UniProtKB-KW"/>
</dbReference>
<organism evidence="2 3">
    <name type="scientific">Leptospirillum ferrodiazotrophum</name>
    <dbReference type="NCBI Taxonomy" id="412449"/>
    <lineage>
        <taxon>Bacteria</taxon>
        <taxon>Pseudomonadati</taxon>
        <taxon>Nitrospirota</taxon>
        <taxon>Nitrospiria</taxon>
        <taxon>Nitrospirales</taxon>
        <taxon>Nitrospiraceae</taxon>
        <taxon>Leptospirillum</taxon>
    </lineage>
</organism>
<dbReference type="Gene3D" id="3.30.70.2660">
    <property type="match status" value="1"/>
</dbReference>
<evidence type="ECO:0000313" key="2">
    <source>
        <dbReference type="EMBL" id="EES53470.1"/>
    </source>
</evidence>
<dbReference type="GO" id="GO:0043571">
    <property type="term" value="P:maintenance of CRISPR repeat elements"/>
    <property type="evidence" value="ECO:0007669"/>
    <property type="project" value="InterPro"/>
</dbReference>
<dbReference type="Proteomes" id="UP000009374">
    <property type="component" value="Unassembled WGS sequence"/>
</dbReference>
<dbReference type="EMBL" id="GG693862">
    <property type="protein sequence ID" value="EES53470.1"/>
    <property type="molecule type" value="Genomic_DNA"/>
</dbReference>
<dbReference type="NCBIfam" id="TIGR02593">
    <property type="entry name" value="CRISPR_cas5"/>
    <property type="match status" value="1"/>
</dbReference>
<reference evidence="2 3" key="1">
    <citation type="journal article" date="2009" name="Appl. Environ. Microbiol.">
        <title>Community genomic and proteomic analyses of chemoautotrophic iron-oxidizing "Leptospirillum rubarum" (Group II) and "Leptospirillum ferrodiazotrophum" (Group III) bacteria in acid mine drainage biofilms.</title>
        <authorList>
            <person name="Goltsman D.S."/>
            <person name="Denef V.J."/>
            <person name="Singer S.W."/>
            <person name="VerBerkmoes N.C."/>
            <person name="Lefsrud M."/>
            <person name="Mueller R.S."/>
            <person name="Dick G.J."/>
            <person name="Sun C.L."/>
            <person name="Wheeler K.E."/>
            <person name="Zemla A."/>
            <person name="Baker B.J."/>
            <person name="Hauser L."/>
            <person name="Land M."/>
            <person name="Shah M.B."/>
            <person name="Thelen M.P."/>
            <person name="Hettich R.L."/>
            <person name="Banfield J.F."/>
        </authorList>
    </citation>
    <scope>NUCLEOTIDE SEQUENCE [LARGE SCALE GENOMIC DNA]</scope>
</reference>
<dbReference type="InterPro" id="IPR013422">
    <property type="entry name" value="CRISPR-assoc_prot_Cas5_N"/>
</dbReference>
<keyword evidence="1" id="KW-0051">Antiviral defense</keyword>
<dbReference type="AlphaFoldDB" id="C6HV96"/>
<dbReference type="GO" id="GO:0003723">
    <property type="term" value="F:RNA binding"/>
    <property type="evidence" value="ECO:0007669"/>
    <property type="project" value="InterPro"/>
</dbReference>
<sequence length="243" mass="27778">MSNPYLLLWLEAPLQSWGFDSKFGRRETLKFPTRSGVVGLVCSALGAGGEQRELLAEFSSLRQTVISFVRSRQTENGKQKLDREPLLRDFQMVGSGYDDRDPWMSLMIPKTISGGRSVGGGTKMTYRFYLQDTFFAVIFESLPQQSLEIAEALRNPVWDLYLGRKNCVPTDFIYRGTFETQEEAEKSAYDIATEKNLLEDFRVLDGVDDIDECDEVMTLNDIPVQFGMDKRYRDRRVGVRYAG</sequence>
<name>C6HV96_9BACT</name>
<evidence type="ECO:0000256" key="1">
    <source>
        <dbReference type="ARBA" id="ARBA00023118"/>
    </source>
</evidence>
<dbReference type="CDD" id="cd09756">
    <property type="entry name" value="Cas5_I-E"/>
    <property type="match status" value="1"/>
</dbReference>
<proteinExistence type="predicted"/>
<dbReference type="NCBIfam" id="TIGR01868">
    <property type="entry name" value="casD_Cas5e"/>
    <property type="match status" value="1"/>
</dbReference>